<keyword evidence="2" id="KW-1133">Transmembrane helix</keyword>
<dbReference type="InterPro" id="IPR009060">
    <property type="entry name" value="UBA-like_sf"/>
</dbReference>
<reference evidence="4" key="2">
    <citation type="journal article" date="2021" name="PeerJ">
        <title>Extensive microbial diversity within the chicken gut microbiome revealed by metagenomics and culture.</title>
        <authorList>
            <person name="Gilroy R."/>
            <person name="Ravi A."/>
            <person name="Getino M."/>
            <person name="Pursley I."/>
            <person name="Horton D.L."/>
            <person name="Alikhan N.F."/>
            <person name="Baker D."/>
            <person name="Gharbi K."/>
            <person name="Hall N."/>
            <person name="Watson M."/>
            <person name="Adriaenssens E.M."/>
            <person name="Foster-Nyarko E."/>
            <person name="Jarju S."/>
            <person name="Secka A."/>
            <person name="Antonio M."/>
            <person name="Oren A."/>
            <person name="Chaudhuri R.R."/>
            <person name="La Ragione R."/>
            <person name="Hildebrand F."/>
            <person name="Pallen M.J."/>
        </authorList>
    </citation>
    <scope>NUCLEOTIDE SEQUENCE</scope>
    <source>
        <strain evidence="4">CHK176-22527</strain>
    </source>
</reference>
<proteinExistence type="predicted"/>
<protein>
    <submittedName>
        <fullName evidence="4">DUF4342 domain-containing protein</fullName>
    </submittedName>
</protein>
<dbReference type="Proteomes" id="UP000824159">
    <property type="component" value="Unassembled WGS sequence"/>
</dbReference>
<dbReference type="Pfam" id="PF14242">
    <property type="entry name" value="DUF4342"/>
    <property type="match status" value="1"/>
</dbReference>
<feature type="transmembrane region" description="Helical" evidence="2">
    <location>
        <begin position="120"/>
        <end position="146"/>
    </location>
</feature>
<name>A0A9D1HDC4_9FIRM</name>
<sequence length="193" mass="22026">MDNLDKVEKLRERADISYDEARAVLEECEWDLLDAVIKLEEQGKISSEGRGEYSTKVGSSDSPKNPQELAESYNSYNENRKNEKSFFKTFSDGVKYIARKGCENEFIVKKHGRQMFSIPVLLFAILIIAFFWCILILMLIGLFFGFSYNFSGPDLGKKSVNDAMNKATEAAENIKTEIKNSSEEKDEEKNTDN</sequence>
<keyword evidence="2" id="KW-0812">Transmembrane</keyword>
<evidence type="ECO:0000313" key="4">
    <source>
        <dbReference type="EMBL" id="HIT99976.1"/>
    </source>
</evidence>
<reference evidence="4" key="1">
    <citation type="submission" date="2020-10" db="EMBL/GenBank/DDBJ databases">
        <authorList>
            <person name="Gilroy R."/>
        </authorList>
    </citation>
    <scope>NUCLEOTIDE SEQUENCE</scope>
    <source>
        <strain evidence="4">CHK176-22527</strain>
    </source>
</reference>
<comment type="caution">
    <text evidence="4">The sequence shown here is derived from an EMBL/GenBank/DDBJ whole genome shotgun (WGS) entry which is preliminary data.</text>
</comment>
<dbReference type="InterPro" id="IPR025642">
    <property type="entry name" value="DUF4342"/>
</dbReference>
<evidence type="ECO:0000313" key="5">
    <source>
        <dbReference type="Proteomes" id="UP000824159"/>
    </source>
</evidence>
<dbReference type="AlphaFoldDB" id="A0A9D1HDC4"/>
<accession>A0A9D1HDC4</accession>
<dbReference type="SUPFAM" id="SSF46934">
    <property type="entry name" value="UBA-like"/>
    <property type="match status" value="1"/>
</dbReference>
<evidence type="ECO:0000259" key="3">
    <source>
        <dbReference type="Pfam" id="PF14242"/>
    </source>
</evidence>
<dbReference type="CDD" id="cd14360">
    <property type="entry name" value="UBA_NAC_like_bac"/>
    <property type="match status" value="1"/>
</dbReference>
<feature type="region of interest" description="Disordered" evidence="1">
    <location>
        <begin position="174"/>
        <end position="193"/>
    </location>
</feature>
<dbReference type="Gene3D" id="1.10.8.10">
    <property type="entry name" value="DNA helicase RuvA subunit, C-terminal domain"/>
    <property type="match status" value="1"/>
</dbReference>
<evidence type="ECO:0000256" key="2">
    <source>
        <dbReference type="SAM" id="Phobius"/>
    </source>
</evidence>
<feature type="compositionally biased region" description="Polar residues" evidence="1">
    <location>
        <begin position="56"/>
        <end position="65"/>
    </location>
</feature>
<feature type="domain" description="DUF4342" evidence="3">
    <location>
        <begin position="88"/>
        <end position="144"/>
    </location>
</feature>
<evidence type="ECO:0000256" key="1">
    <source>
        <dbReference type="SAM" id="MobiDB-lite"/>
    </source>
</evidence>
<gene>
    <name evidence="4" type="ORF">IAD12_06960</name>
</gene>
<dbReference type="EMBL" id="DVLX01000084">
    <property type="protein sequence ID" value="HIT99976.1"/>
    <property type="molecule type" value="Genomic_DNA"/>
</dbReference>
<feature type="region of interest" description="Disordered" evidence="1">
    <location>
        <begin position="45"/>
        <end position="69"/>
    </location>
</feature>
<organism evidence="4 5">
    <name type="scientific">Candidatus Allocopromorpha excrementavium</name>
    <dbReference type="NCBI Taxonomy" id="2840741"/>
    <lineage>
        <taxon>Bacteria</taxon>
        <taxon>Bacillati</taxon>
        <taxon>Bacillota</taxon>
        <taxon>Clostridia</taxon>
        <taxon>Eubacteriales</taxon>
        <taxon>Eubacteriaceae</taxon>
        <taxon>Eubacteriaceae incertae sedis</taxon>
        <taxon>Candidatus Allocopromorpha</taxon>
    </lineage>
</organism>
<keyword evidence="2" id="KW-0472">Membrane</keyword>